<dbReference type="EMBL" id="JACVXC010000001">
    <property type="protein sequence ID" value="MBD0834402.1"/>
    <property type="molecule type" value="Genomic_DNA"/>
</dbReference>
<evidence type="ECO:0008006" key="5">
    <source>
        <dbReference type="Google" id="ProtNLM"/>
    </source>
</evidence>
<protein>
    <recommendedName>
        <fullName evidence="5">PEGA domain-containing protein</fullName>
    </recommendedName>
</protein>
<reference evidence="3" key="1">
    <citation type="journal article" date="2013" name="Int. J. Syst. Evol. Microbiol.">
        <title>Aestuariibaculum suncheonense gen. nov., sp. nov., a marine bacterium of the family Flavobacteriaceae isolated from a tidal flat and emended descriptions of the genera Gaetbulibacter and Tamlana.</title>
        <authorList>
            <person name="Jeong S.H."/>
            <person name="Park M.S."/>
            <person name="Jin H.M."/>
            <person name="Lee K."/>
            <person name="Park W."/>
            <person name="Jeon C.O."/>
        </authorList>
    </citation>
    <scope>NUCLEOTIDE SEQUENCE</scope>
    <source>
        <strain evidence="3">SC17</strain>
    </source>
</reference>
<feature type="signal peptide" evidence="2">
    <location>
        <begin position="1"/>
        <end position="24"/>
    </location>
</feature>
<name>A0A8J6QCP7_9FLAO</name>
<dbReference type="Proteomes" id="UP000602057">
    <property type="component" value="Unassembled WGS sequence"/>
</dbReference>
<reference evidence="3" key="2">
    <citation type="submission" date="2020-09" db="EMBL/GenBank/DDBJ databases">
        <authorList>
            <person name="Wu Z."/>
        </authorList>
    </citation>
    <scope>NUCLEOTIDE SEQUENCE</scope>
    <source>
        <strain evidence="3">SC17</strain>
    </source>
</reference>
<gene>
    <name evidence="3" type="ORF">ICJ84_03015</name>
</gene>
<comment type="caution">
    <text evidence="3">The sequence shown here is derived from an EMBL/GenBank/DDBJ whole genome shotgun (WGS) entry which is preliminary data.</text>
</comment>
<feature type="chain" id="PRO_5035290707" description="PEGA domain-containing protein" evidence="2">
    <location>
        <begin position="25"/>
        <end position="169"/>
    </location>
</feature>
<evidence type="ECO:0000313" key="3">
    <source>
        <dbReference type="EMBL" id="MBD0834402.1"/>
    </source>
</evidence>
<keyword evidence="1" id="KW-1133">Transmembrane helix</keyword>
<proteinExistence type="predicted"/>
<keyword evidence="2" id="KW-0732">Signal</keyword>
<keyword evidence="1" id="KW-0472">Membrane</keyword>
<evidence type="ECO:0000313" key="4">
    <source>
        <dbReference type="Proteomes" id="UP000602057"/>
    </source>
</evidence>
<keyword evidence="1" id="KW-0812">Transmembrane</keyword>
<sequence length="169" mass="18469">MSFMTHKITSILMAGTLILTTSCASIVSKSNYPISINSTPSEASITITNKKGVEIYKGATPANLKLKAGNGFFSKARYMVKFEKEGYDAKMVPVEFKLDGWYFGNILIGGLIGLLIVDPATGAMYKLDTEYLNETLAPVSTASTNEELKVYSINDIPDNWKAHLAQLTE</sequence>
<dbReference type="PROSITE" id="PS51257">
    <property type="entry name" value="PROKAR_LIPOPROTEIN"/>
    <property type="match status" value="1"/>
</dbReference>
<dbReference type="AlphaFoldDB" id="A0A8J6QCP7"/>
<evidence type="ECO:0000256" key="1">
    <source>
        <dbReference type="SAM" id="Phobius"/>
    </source>
</evidence>
<accession>A0A8J6QCP7</accession>
<feature type="transmembrane region" description="Helical" evidence="1">
    <location>
        <begin position="100"/>
        <end position="117"/>
    </location>
</feature>
<evidence type="ECO:0000256" key="2">
    <source>
        <dbReference type="SAM" id="SignalP"/>
    </source>
</evidence>
<organism evidence="3 4">
    <name type="scientific">Aestuariibaculum suncheonense</name>
    <dbReference type="NCBI Taxonomy" id="1028745"/>
    <lineage>
        <taxon>Bacteria</taxon>
        <taxon>Pseudomonadati</taxon>
        <taxon>Bacteroidota</taxon>
        <taxon>Flavobacteriia</taxon>
        <taxon>Flavobacteriales</taxon>
        <taxon>Flavobacteriaceae</taxon>
    </lineage>
</organism>
<keyword evidence="4" id="KW-1185">Reference proteome</keyword>